<protein>
    <recommendedName>
        <fullName evidence="4">DUF3175 domain-containing protein</fullName>
    </recommendedName>
</protein>
<comment type="caution">
    <text evidence="2">The sequence shown here is derived from an EMBL/GenBank/DDBJ whole genome shotgun (WGS) entry which is preliminary data.</text>
</comment>
<sequence length="139" mass="15664">MAKTATRRKRTATSKLRGTHARKARNKKASAKPTARRTRKAGPHAAKRPVKKWSKHVTQTSDALDLKHNVFKQDSPKAIARSLKRSAEHSHRRKSDPYRSAMSMLVFYINRAGKNLPATRRKKLEAAKGELRKAFGKAA</sequence>
<evidence type="ECO:0000256" key="1">
    <source>
        <dbReference type="SAM" id="MobiDB-lite"/>
    </source>
</evidence>
<accession>A0A090ML90</accession>
<gene>
    <name evidence="2" type="ORF">BN961_00478</name>
</gene>
<evidence type="ECO:0008006" key="4">
    <source>
        <dbReference type="Google" id="ProtNLM"/>
    </source>
</evidence>
<dbReference type="AlphaFoldDB" id="A0A090ML90"/>
<feature type="compositionally biased region" description="Basic residues" evidence="1">
    <location>
        <begin position="1"/>
        <end position="55"/>
    </location>
</feature>
<dbReference type="EMBL" id="CCAZ020000001">
    <property type="protein sequence ID" value="CEG07097.1"/>
    <property type="molecule type" value="Genomic_DNA"/>
</dbReference>
<dbReference type="Pfam" id="PF11373">
    <property type="entry name" value="DUF3175"/>
    <property type="match status" value="1"/>
</dbReference>
<organism evidence="2 3">
    <name type="scientific">Afipia felis</name>
    <name type="common">Cat scratch disease bacillus</name>
    <dbReference type="NCBI Taxonomy" id="1035"/>
    <lineage>
        <taxon>Bacteria</taxon>
        <taxon>Pseudomonadati</taxon>
        <taxon>Pseudomonadota</taxon>
        <taxon>Alphaproteobacteria</taxon>
        <taxon>Hyphomicrobiales</taxon>
        <taxon>Nitrobacteraceae</taxon>
        <taxon>Afipia</taxon>
    </lineage>
</organism>
<evidence type="ECO:0000313" key="2">
    <source>
        <dbReference type="EMBL" id="CEG07097.1"/>
    </source>
</evidence>
<reference evidence="2 3" key="1">
    <citation type="journal article" date="2014" name="Genome Announc.">
        <title>Genome Sequence of Afipia felis Strain 76713, Isolated in Hospital Water Using an Amoeba Co-Culture Procedure.</title>
        <authorList>
            <person name="Benamar S."/>
            <person name="La Scola B."/>
            <person name="Croce O."/>
        </authorList>
    </citation>
    <scope>NUCLEOTIDE SEQUENCE [LARGE SCALE GENOMIC DNA]</scope>
    <source>
        <strain evidence="2 3">76713</strain>
    </source>
</reference>
<feature type="region of interest" description="Disordered" evidence="1">
    <location>
        <begin position="1"/>
        <end position="58"/>
    </location>
</feature>
<dbReference type="InterPro" id="IPR021513">
    <property type="entry name" value="Phage_RSL1_Orf186"/>
</dbReference>
<proteinExistence type="predicted"/>
<dbReference type="Proteomes" id="UP000035762">
    <property type="component" value="Unassembled WGS sequence"/>
</dbReference>
<keyword evidence="3" id="KW-1185">Reference proteome</keyword>
<name>A0A090ML90_AFIFE</name>
<feature type="region of interest" description="Disordered" evidence="1">
    <location>
        <begin position="75"/>
        <end position="100"/>
    </location>
</feature>
<dbReference type="RefSeq" id="WP_009337323.1">
    <property type="nucleotide sequence ID" value="NZ_CCAZ020000001.1"/>
</dbReference>
<evidence type="ECO:0000313" key="3">
    <source>
        <dbReference type="Proteomes" id="UP000035762"/>
    </source>
</evidence>